<dbReference type="InterPro" id="IPR021301">
    <property type="entry name" value="DUF2779"/>
</dbReference>
<name>A0A448ZY46_METSV</name>
<reference evidence="2" key="1">
    <citation type="submission" date="2019-01" db="EMBL/GenBank/DDBJ databases">
        <authorList>
            <consortium name="Pathogen Informatics"/>
        </authorList>
    </citation>
    <scope>NUCLEOTIDE SEQUENCE [LARGE SCALE GENOMIC DNA]</scope>
    <source>
        <strain evidence="2">NCTC10113</strain>
    </source>
</reference>
<gene>
    <name evidence="2" type="ORF">NCTC10113_01078</name>
</gene>
<evidence type="ECO:0000313" key="2">
    <source>
        <dbReference type="EMBL" id="VEU56190.1"/>
    </source>
</evidence>
<dbReference type="Pfam" id="PF11074">
    <property type="entry name" value="DUF2779"/>
    <property type="match status" value="1"/>
</dbReference>
<evidence type="ECO:0000259" key="1">
    <source>
        <dbReference type="Pfam" id="PF11074"/>
    </source>
</evidence>
<sequence>MMNKKELIPKYYKFTHYFRYCNYPHYFILNKYIPNDELLELANADDEDLEENSFLELNFDIEEYERDLDLIVKTYIVQDKVNEYLQLNTFEEKINYVIKLNSTQNLNFKKSLSEEELKKYAAIFENFNEILLKVDGIKLYSDQATEFLQSYMCQTYNLNISEIKIISSKLSIEDKAHETNLAIKDGYRLIINPVFMWKDIVASPYFYMPNDKVLGNLGYSGKTSSSKLLRAWFDYSILTKLGYDVFDYKLCLMKKSGVFDSFAFRKWTDAEKLEAYIEEMQKWRKGKNNFTISEISAVSKTSRNVQTTDLSNTTKIINFLTTGYGELKKISIDEFKDYVNDIESKITAWELPETIDESPLFYLTYKYEDTNDVHKQIIEKYHPDAILGSKEYQDSTFGVFGKLKKEVRSPSLVEKDAINFYKNDALISINNVDPMFAKITDTNKRYYERFMDLEHQYFVWFDFEGVTNTIPIIDFHIPWTQLIAQTSIIKTIWNKDIKNYEQIYSQNHVYDPCSYGIDTFIKIVNDLYDENADAYVVFNAGYEHSRLNEIKRYLECYFIAGQISEEKKQEIYFKIDFILSKILDLERFIKIGSLATYKKTMFTISYLKGKSSIKLVEKYITGHKEYDDLKHKIQPYANLAIKNGAMALDKAILRVQGKIGDAEWKKISESLKIYCHNDVMAMIMAAEAFWKIWNNHKYYDNQILEYLGFNKQTN</sequence>
<dbReference type="RefSeq" id="WP_024544059.1">
    <property type="nucleotide sequence ID" value="NZ_LR214939.1"/>
</dbReference>
<dbReference type="EMBL" id="LR214939">
    <property type="protein sequence ID" value="VEU56190.1"/>
    <property type="molecule type" value="Genomic_DNA"/>
</dbReference>
<dbReference type="AlphaFoldDB" id="A0A448ZY46"/>
<protein>
    <submittedName>
        <fullName evidence="2">Domain of uncharacterized function(DUF2779)</fullName>
    </submittedName>
</protein>
<dbReference type="NCBIfam" id="NF045869">
    <property type="entry name" value="UU173_fam"/>
    <property type="match status" value="1"/>
</dbReference>
<proteinExistence type="predicted"/>
<accession>A0A448ZY46</accession>
<keyword evidence="2" id="KW-0614">Plasmid</keyword>
<geneLocation type="plasmid" evidence="2">
    <name>2</name>
</geneLocation>
<feature type="domain" description="DUF2779" evidence="1">
    <location>
        <begin position="459"/>
        <end position="601"/>
    </location>
</feature>
<organism evidence="2">
    <name type="scientific">Metamycoplasma salivarium</name>
    <name type="common">Mycoplasma salivarium</name>
    <dbReference type="NCBI Taxonomy" id="2124"/>
    <lineage>
        <taxon>Bacteria</taxon>
        <taxon>Bacillati</taxon>
        <taxon>Mycoplasmatota</taxon>
        <taxon>Mycoplasmoidales</taxon>
        <taxon>Metamycoplasmataceae</taxon>
        <taxon>Metamycoplasma</taxon>
    </lineage>
</organism>